<feature type="signal peptide" evidence="1">
    <location>
        <begin position="1"/>
        <end position="24"/>
    </location>
</feature>
<organism evidence="2 3">
    <name type="scientific">Candidatus Coatesbacteria bacterium RBG_13_66_14</name>
    <dbReference type="NCBI Taxonomy" id="1817816"/>
    <lineage>
        <taxon>Bacteria</taxon>
        <taxon>Candidatus Coatesiibacteriota</taxon>
    </lineage>
</organism>
<dbReference type="EMBL" id="MFAF01000001">
    <property type="protein sequence ID" value="OGD79769.1"/>
    <property type="molecule type" value="Genomic_DNA"/>
</dbReference>
<protein>
    <submittedName>
        <fullName evidence="2">Uncharacterized protein</fullName>
    </submittedName>
</protein>
<reference evidence="2 3" key="1">
    <citation type="journal article" date="2016" name="Nat. Commun.">
        <title>Thousands of microbial genomes shed light on interconnected biogeochemical processes in an aquifer system.</title>
        <authorList>
            <person name="Anantharaman K."/>
            <person name="Brown C.T."/>
            <person name="Hug L.A."/>
            <person name="Sharon I."/>
            <person name="Castelle C.J."/>
            <person name="Probst A.J."/>
            <person name="Thomas B.C."/>
            <person name="Singh A."/>
            <person name="Wilkins M.J."/>
            <person name="Karaoz U."/>
            <person name="Brodie E.L."/>
            <person name="Williams K.H."/>
            <person name="Hubbard S.S."/>
            <person name="Banfield J.F."/>
        </authorList>
    </citation>
    <scope>NUCLEOTIDE SEQUENCE [LARGE SCALE GENOMIC DNA]</scope>
</reference>
<dbReference type="Proteomes" id="UP000177187">
    <property type="component" value="Unassembled WGS sequence"/>
</dbReference>
<sequence>MRAAPLPFLVLVAAVAASNLTVPADGLVRSGGLVSAEAGGVWLTGGQTGSWAEYEVQLPSWGKSFAVDIEWWSPRPGDGIAVYLYDNGAKGPGAILGAPGGLDFHWRLWSVSTDRYGFFSSSPEFLLTSGGNPGGLRPVDDSWRVRLLVYADGGLPFVTDESVHLERVRWNVSERDELWSPDSPSWGSLVVPGDASGFDFERDLLVASATGRPPIGEDLTARGRLMAIRAATVQALALAVAYIGDYVPDAVKPDQLPGYSILTREKLADGRWLVEIGIPLNGPGGLADFLGYIEIRRK</sequence>
<evidence type="ECO:0000256" key="1">
    <source>
        <dbReference type="SAM" id="SignalP"/>
    </source>
</evidence>
<evidence type="ECO:0000313" key="3">
    <source>
        <dbReference type="Proteomes" id="UP000177187"/>
    </source>
</evidence>
<gene>
    <name evidence="2" type="ORF">A2Y64_00295</name>
</gene>
<feature type="chain" id="PRO_5009518616" evidence="1">
    <location>
        <begin position="25"/>
        <end position="298"/>
    </location>
</feature>
<dbReference type="AlphaFoldDB" id="A0A1F5FJG0"/>
<accession>A0A1F5FJG0</accession>
<comment type="caution">
    <text evidence="2">The sequence shown here is derived from an EMBL/GenBank/DDBJ whole genome shotgun (WGS) entry which is preliminary data.</text>
</comment>
<name>A0A1F5FJG0_9BACT</name>
<keyword evidence="1" id="KW-0732">Signal</keyword>
<proteinExistence type="predicted"/>
<evidence type="ECO:0000313" key="2">
    <source>
        <dbReference type="EMBL" id="OGD79769.1"/>
    </source>
</evidence>